<dbReference type="PANTHER" id="PTHR12466">
    <property type="entry name" value="CDC73 DOMAIN PROTEIN"/>
    <property type="match status" value="1"/>
</dbReference>
<evidence type="ECO:0000259" key="6">
    <source>
        <dbReference type="Pfam" id="PF05179"/>
    </source>
</evidence>
<evidence type="ECO:0000259" key="7">
    <source>
        <dbReference type="Pfam" id="PF16050"/>
    </source>
</evidence>
<comment type="similarity">
    <text evidence="2">Belongs to the CDC73 family.</text>
</comment>
<feature type="region of interest" description="Disordered" evidence="5">
    <location>
        <begin position="262"/>
        <end position="281"/>
    </location>
</feature>
<feature type="compositionally biased region" description="Polar residues" evidence="5">
    <location>
        <begin position="150"/>
        <end position="177"/>
    </location>
</feature>
<evidence type="ECO:0000256" key="4">
    <source>
        <dbReference type="ARBA" id="ARBA00023242"/>
    </source>
</evidence>
<feature type="domain" description="Cell division control protein 73 C-terminal" evidence="6">
    <location>
        <begin position="283"/>
        <end position="434"/>
    </location>
</feature>
<sequence>MLAPIPAPIPVSRLLEEVEPERKKPKLEQEDKGQRIDKILDQSTDKEDLTQVQGLSSDLSVEKIRALRSRVKKNMKNIVKPIEDDRFPSDVNMPDASADSIGKILASKERNWKNRTTCLESQSKDFSSVLSVLSNLKARDSNANRPKPNAPSSSMNRPAANTSFNQNGKPARTNLNSGYSRYDQEIFQKEPVADFQIETGLSFHGTDIREMKNSSVAKPFGAGGGLMQHSQNPQSSSGFSGATGMDTLEQKPLINGVVPHSRPAQMSAAQQQQQRAQPQKRVSRTPIIIIPATGTALITIYNAMDILQDLNFISSEEKKKLKQRRENEVLLQRPKNGGTVPYRVVDNPCKLRMMSGKGWWLYLSRDLRAIQGLEVGGNPVEIFANIAAFHLKYEEQRLDPNVAKWSVTILSLSKSKRHLDKATLHKFWDILDRHIAKTSLISGFECAIDDDGQLILNWMILVKEIIDG</sequence>
<dbReference type="Proteomes" id="UP000887574">
    <property type="component" value="Unplaced"/>
</dbReference>
<reference evidence="9" key="1">
    <citation type="submission" date="2022-11" db="UniProtKB">
        <authorList>
            <consortium name="WormBaseParasite"/>
        </authorList>
    </citation>
    <scope>IDENTIFICATION</scope>
</reference>
<dbReference type="InterPro" id="IPR007852">
    <property type="entry name" value="Cdc73/Parafibromin"/>
</dbReference>
<evidence type="ECO:0000313" key="8">
    <source>
        <dbReference type="Proteomes" id="UP000887574"/>
    </source>
</evidence>
<dbReference type="InterPro" id="IPR032041">
    <property type="entry name" value="Cdc73_N"/>
</dbReference>
<dbReference type="PANTHER" id="PTHR12466:SF8">
    <property type="entry name" value="PARAFIBROMIN"/>
    <property type="match status" value="1"/>
</dbReference>
<feature type="region of interest" description="Disordered" evidence="5">
    <location>
        <begin position="1"/>
        <end position="45"/>
    </location>
</feature>
<dbReference type="GO" id="GO:0000993">
    <property type="term" value="F:RNA polymerase II complex binding"/>
    <property type="evidence" value="ECO:0007669"/>
    <property type="project" value="TreeGrafter"/>
</dbReference>
<accession>A0A915DQE6</accession>
<comment type="subcellular location">
    <subcellularLocation>
        <location evidence="1">Nucleus</location>
    </subcellularLocation>
</comment>
<dbReference type="Pfam" id="PF16050">
    <property type="entry name" value="CDC73_N"/>
    <property type="match status" value="1"/>
</dbReference>
<keyword evidence="4" id="KW-0539">Nucleus</keyword>
<feature type="domain" description="Paf1 complex subunit Cdc73 N-terminal" evidence="7">
    <location>
        <begin position="5"/>
        <end position="185"/>
    </location>
</feature>
<dbReference type="InterPro" id="IPR031336">
    <property type="entry name" value="CDC73_C"/>
</dbReference>
<name>A0A915DQE6_9BILA</name>
<dbReference type="GO" id="GO:0032968">
    <property type="term" value="P:positive regulation of transcription elongation by RNA polymerase II"/>
    <property type="evidence" value="ECO:0007669"/>
    <property type="project" value="TreeGrafter"/>
</dbReference>
<evidence type="ECO:0000313" key="9">
    <source>
        <dbReference type="WBParaSite" id="jg22432"/>
    </source>
</evidence>
<keyword evidence="8" id="KW-1185">Reference proteome</keyword>
<evidence type="ECO:0000256" key="3">
    <source>
        <dbReference type="ARBA" id="ARBA00023163"/>
    </source>
</evidence>
<proteinExistence type="inferred from homology"/>
<evidence type="ECO:0000256" key="5">
    <source>
        <dbReference type="SAM" id="MobiDB-lite"/>
    </source>
</evidence>
<dbReference type="InterPro" id="IPR038103">
    <property type="entry name" value="CDC73_C_sf"/>
</dbReference>
<dbReference type="Pfam" id="PF05179">
    <property type="entry name" value="CDC73_C"/>
    <property type="match status" value="1"/>
</dbReference>
<dbReference type="Gene3D" id="3.40.50.11990">
    <property type="entry name" value="RNA polymerase II accessory factor, Cdc73 C-terminal domain"/>
    <property type="match status" value="1"/>
</dbReference>
<dbReference type="AlphaFoldDB" id="A0A915DQE6"/>
<dbReference type="WBParaSite" id="jg22432">
    <property type="protein sequence ID" value="jg22432"/>
    <property type="gene ID" value="jg22432"/>
</dbReference>
<evidence type="ECO:0000256" key="1">
    <source>
        <dbReference type="ARBA" id="ARBA00004123"/>
    </source>
</evidence>
<organism evidence="8 9">
    <name type="scientific">Ditylenchus dipsaci</name>
    <dbReference type="NCBI Taxonomy" id="166011"/>
    <lineage>
        <taxon>Eukaryota</taxon>
        <taxon>Metazoa</taxon>
        <taxon>Ecdysozoa</taxon>
        <taxon>Nematoda</taxon>
        <taxon>Chromadorea</taxon>
        <taxon>Rhabditida</taxon>
        <taxon>Tylenchina</taxon>
        <taxon>Tylenchomorpha</taxon>
        <taxon>Sphaerularioidea</taxon>
        <taxon>Anguinidae</taxon>
        <taxon>Anguininae</taxon>
        <taxon>Ditylenchus</taxon>
    </lineage>
</organism>
<evidence type="ECO:0000256" key="2">
    <source>
        <dbReference type="ARBA" id="ARBA00010427"/>
    </source>
</evidence>
<dbReference type="GO" id="GO:0016593">
    <property type="term" value="C:Cdc73/Paf1 complex"/>
    <property type="evidence" value="ECO:0007669"/>
    <property type="project" value="InterPro"/>
</dbReference>
<keyword evidence="3" id="KW-0804">Transcription</keyword>
<dbReference type="GO" id="GO:0006368">
    <property type="term" value="P:transcription elongation by RNA polymerase II"/>
    <property type="evidence" value="ECO:0007669"/>
    <property type="project" value="InterPro"/>
</dbReference>
<protein>
    <submittedName>
        <fullName evidence="9">Parafibromin</fullName>
    </submittedName>
</protein>
<feature type="region of interest" description="Disordered" evidence="5">
    <location>
        <begin position="137"/>
        <end position="177"/>
    </location>
</feature>
<feature type="compositionally biased region" description="Basic and acidic residues" evidence="5">
    <location>
        <begin position="14"/>
        <end position="45"/>
    </location>
</feature>